<name>A0A6V8MKD8_9BACT</name>
<dbReference type="RefSeq" id="WP_183355018.1">
    <property type="nucleotide sequence ID" value="NZ_BLXX01000007.1"/>
</dbReference>
<dbReference type="Proteomes" id="UP000556026">
    <property type="component" value="Unassembled WGS sequence"/>
</dbReference>
<evidence type="ECO:0000256" key="5">
    <source>
        <dbReference type="ARBA" id="ARBA00022741"/>
    </source>
</evidence>
<comment type="caution">
    <text evidence="15">The sequence shown here is derived from an EMBL/GenBank/DDBJ whole genome shotgun (WGS) entry which is preliminary data.</text>
</comment>
<dbReference type="InterPro" id="IPR008207">
    <property type="entry name" value="Sig_transdc_His_kin_Hpt_dom"/>
</dbReference>
<gene>
    <name evidence="15" type="ORF">GMST_25280</name>
</gene>
<feature type="domain" description="HPt" evidence="14">
    <location>
        <begin position="168"/>
        <end position="261"/>
    </location>
</feature>
<feature type="region of interest" description="Disordered" evidence="12">
    <location>
        <begin position="265"/>
        <end position="295"/>
    </location>
</feature>
<dbReference type="InterPro" id="IPR001789">
    <property type="entry name" value="Sig_transdc_resp-reg_receiver"/>
</dbReference>
<evidence type="ECO:0000313" key="16">
    <source>
        <dbReference type="Proteomes" id="UP000556026"/>
    </source>
</evidence>
<dbReference type="GO" id="GO:0005524">
    <property type="term" value="F:ATP binding"/>
    <property type="evidence" value="ECO:0007669"/>
    <property type="project" value="UniProtKB-KW"/>
</dbReference>
<keyword evidence="7" id="KW-1133">Transmembrane helix</keyword>
<dbReference type="SUPFAM" id="SSF47226">
    <property type="entry name" value="Histidine-containing phosphotransfer domain, HPT domain"/>
    <property type="match status" value="1"/>
</dbReference>
<dbReference type="PANTHER" id="PTHR45339:SF1">
    <property type="entry name" value="HYBRID SIGNAL TRANSDUCTION HISTIDINE KINASE J"/>
    <property type="match status" value="1"/>
</dbReference>
<proteinExistence type="predicted"/>
<feature type="modified residue" description="4-aspartylphosphate" evidence="11">
    <location>
        <position position="69"/>
    </location>
</feature>
<dbReference type="InterPro" id="IPR036641">
    <property type="entry name" value="HPT_dom_sf"/>
</dbReference>
<dbReference type="GO" id="GO:0005886">
    <property type="term" value="C:plasma membrane"/>
    <property type="evidence" value="ECO:0007669"/>
    <property type="project" value="UniProtKB-SubCell"/>
</dbReference>
<evidence type="ECO:0000256" key="10">
    <source>
        <dbReference type="PROSITE-ProRule" id="PRU00110"/>
    </source>
</evidence>
<keyword evidence="2" id="KW-1003">Cell membrane</keyword>
<dbReference type="GO" id="GO:0000160">
    <property type="term" value="P:phosphorelay signal transduction system"/>
    <property type="evidence" value="ECO:0007669"/>
    <property type="project" value="UniProtKB-KW"/>
</dbReference>
<dbReference type="InterPro" id="IPR011006">
    <property type="entry name" value="CheY-like_superfamily"/>
</dbReference>
<dbReference type="Gene3D" id="1.20.120.160">
    <property type="entry name" value="HPT domain"/>
    <property type="match status" value="1"/>
</dbReference>
<evidence type="ECO:0000259" key="13">
    <source>
        <dbReference type="PROSITE" id="PS50110"/>
    </source>
</evidence>
<dbReference type="Pfam" id="PF01627">
    <property type="entry name" value="Hpt"/>
    <property type="match status" value="1"/>
</dbReference>
<organism evidence="15 16">
    <name type="scientific">Geomonas silvestris</name>
    <dbReference type="NCBI Taxonomy" id="2740184"/>
    <lineage>
        <taxon>Bacteria</taxon>
        <taxon>Pseudomonadati</taxon>
        <taxon>Thermodesulfobacteriota</taxon>
        <taxon>Desulfuromonadia</taxon>
        <taxon>Geobacterales</taxon>
        <taxon>Geobacteraceae</taxon>
        <taxon>Geomonas</taxon>
    </lineage>
</organism>
<evidence type="ECO:0008006" key="17">
    <source>
        <dbReference type="Google" id="ProtNLM"/>
    </source>
</evidence>
<evidence type="ECO:0000256" key="1">
    <source>
        <dbReference type="ARBA" id="ARBA00004651"/>
    </source>
</evidence>
<evidence type="ECO:0000259" key="14">
    <source>
        <dbReference type="PROSITE" id="PS50894"/>
    </source>
</evidence>
<feature type="domain" description="Response regulatory" evidence="13">
    <location>
        <begin position="19"/>
        <end position="136"/>
    </location>
</feature>
<keyword evidence="9" id="KW-0472">Membrane</keyword>
<keyword evidence="5" id="KW-0547">Nucleotide-binding</keyword>
<dbReference type="GO" id="GO:0004672">
    <property type="term" value="F:protein kinase activity"/>
    <property type="evidence" value="ECO:0007669"/>
    <property type="project" value="UniProtKB-ARBA"/>
</dbReference>
<protein>
    <recommendedName>
        <fullName evidence="17">Response regulatory domain-containing protein</fullName>
    </recommendedName>
</protein>
<dbReference type="PANTHER" id="PTHR45339">
    <property type="entry name" value="HYBRID SIGNAL TRANSDUCTION HISTIDINE KINASE J"/>
    <property type="match status" value="1"/>
</dbReference>
<dbReference type="AlphaFoldDB" id="A0A6V8MKD8"/>
<keyword evidence="6" id="KW-0067">ATP-binding</keyword>
<evidence type="ECO:0000256" key="6">
    <source>
        <dbReference type="ARBA" id="ARBA00022840"/>
    </source>
</evidence>
<feature type="modified residue" description="Phosphohistidine" evidence="10">
    <location>
        <position position="207"/>
    </location>
</feature>
<dbReference type="CDD" id="cd17546">
    <property type="entry name" value="REC_hyHK_CKI1_RcsC-like"/>
    <property type="match status" value="1"/>
</dbReference>
<reference evidence="16" key="1">
    <citation type="submission" date="2020-06" db="EMBL/GenBank/DDBJ databases">
        <title>Draft genomic sequence of Geomonas sp. Red330.</title>
        <authorList>
            <person name="Itoh H."/>
            <person name="Zhenxing X."/>
            <person name="Ushijima N."/>
            <person name="Masuda Y."/>
            <person name="Shiratori Y."/>
            <person name="Senoo K."/>
        </authorList>
    </citation>
    <scope>NUCLEOTIDE SEQUENCE [LARGE SCALE GENOMIC DNA]</scope>
    <source>
        <strain evidence="16">Red330</strain>
    </source>
</reference>
<evidence type="ECO:0000313" key="15">
    <source>
        <dbReference type="EMBL" id="GFO60203.1"/>
    </source>
</evidence>
<keyword evidence="3 11" id="KW-0597">Phosphoprotein</keyword>
<keyword evidence="4" id="KW-0812">Transmembrane</keyword>
<dbReference type="Pfam" id="PF00072">
    <property type="entry name" value="Response_reg"/>
    <property type="match status" value="1"/>
</dbReference>
<comment type="subcellular location">
    <subcellularLocation>
        <location evidence="1">Cell membrane</location>
        <topology evidence="1">Multi-pass membrane protein</topology>
    </subcellularLocation>
</comment>
<dbReference type="PROSITE" id="PS50110">
    <property type="entry name" value="RESPONSE_REGULATORY"/>
    <property type="match status" value="1"/>
</dbReference>
<evidence type="ECO:0000256" key="8">
    <source>
        <dbReference type="ARBA" id="ARBA00023012"/>
    </source>
</evidence>
<accession>A0A6V8MKD8</accession>
<evidence type="ECO:0000256" key="12">
    <source>
        <dbReference type="SAM" id="MobiDB-lite"/>
    </source>
</evidence>
<dbReference type="PROSITE" id="PS50894">
    <property type="entry name" value="HPT"/>
    <property type="match status" value="1"/>
</dbReference>
<dbReference type="SMART" id="SM00448">
    <property type="entry name" value="REC"/>
    <property type="match status" value="1"/>
</dbReference>
<keyword evidence="8" id="KW-0902">Two-component regulatory system</keyword>
<evidence type="ECO:0000256" key="9">
    <source>
        <dbReference type="ARBA" id="ARBA00023136"/>
    </source>
</evidence>
<keyword evidence="16" id="KW-1185">Reference proteome</keyword>
<dbReference type="SUPFAM" id="SSF52172">
    <property type="entry name" value="CheY-like"/>
    <property type="match status" value="1"/>
</dbReference>
<evidence type="ECO:0000256" key="11">
    <source>
        <dbReference type="PROSITE-ProRule" id="PRU00169"/>
    </source>
</evidence>
<evidence type="ECO:0000256" key="2">
    <source>
        <dbReference type="ARBA" id="ARBA00022475"/>
    </source>
</evidence>
<evidence type="ECO:0000256" key="3">
    <source>
        <dbReference type="ARBA" id="ARBA00022553"/>
    </source>
</evidence>
<sequence>MSRQQHSLHQQAAAEAGLRVLFVDDTEINRELGATVLKRLGHQVTIAADGAEAIAALSCATAFDAVFMDLQMPLLDGLEATRRIRQMAGLDKILIVAMAGSLQPGERDKIRAAGMDDWVSKPIRREELQAVLERRLGSPTVPAAPVPAEEPLPPVFDRQGLLDRLGRDAGQLRRFLEMFFRSAAASLAGLEAALIAGDRDSLRLYAHTLKGTSLNIGAQRLASLSRNLEESAAAGQPEQLRVQFAALRESYREFAQLHGSFPDQSSVVAERREATRSSAPAASGEQVPVGRTARL</sequence>
<dbReference type="Gene3D" id="3.40.50.2300">
    <property type="match status" value="1"/>
</dbReference>
<evidence type="ECO:0000256" key="7">
    <source>
        <dbReference type="ARBA" id="ARBA00022989"/>
    </source>
</evidence>
<evidence type="ECO:0000256" key="4">
    <source>
        <dbReference type="ARBA" id="ARBA00022692"/>
    </source>
</evidence>
<dbReference type="EMBL" id="BLXX01000007">
    <property type="protein sequence ID" value="GFO60203.1"/>
    <property type="molecule type" value="Genomic_DNA"/>
</dbReference>